<organism evidence="1 2">
    <name type="scientific">Phytophthora nicotianae P1976</name>
    <dbReference type="NCBI Taxonomy" id="1317066"/>
    <lineage>
        <taxon>Eukaryota</taxon>
        <taxon>Sar</taxon>
        <taxon>Stramenopiles</taxon>
        <taxon>Oomycota</taxon>
        <taxon>Peronosporomycetes</taxon>
        <taxon>Peronosporales</taxon>
        <taxon>Peronosporaceae</taxon>
        <taxon>Phytophthora</taxon>
    </lineage>
</organism>
<dbReference type="AlphaFoldDB" id="A0A081AU49"/>
<accession>A0A081AU49</accession>
<dbReference type="Proteomes" id="UP000028582">
    <property type="component" value="Unassembled WGS sequence"/>
</dbReference>
<dbReference type="EMBL" id="ANJA01000703">
    <property type="protein sequence ID" value="ETO82410.1"/>
    <property type="molecule type" value="Genomic_DNA"/>
</dbReference>
<reference evidence="1 2" key="1">
    <citation type="submission" date="2013-11" db="EMBL/GenBank/DDBJ databases">
        <title>The Genome Sequence of Phytophthora parasitica P1976.</title>
        <authorList>
            <consortium name="The Broad Institute Genomics Platform"/>
            <person name="Russ C."/>
            <person name="Tyler B."/>
            <person name="Panabieres F."/>
            <person name="Shan W."/>
            <person name="Tripathy S."/>
            <person name="Grunwald N."/>
            <person name="Machado M."/>
            <person name="Johnson C.S."/>
            <person name="Walker B."/>
            <person name="Young S."/>
            <person name="Zeng Q."/>
            <person name="Gargeya S."/>
            <person name="Fitzgerald M."/>
            <person name="Haas B."/>
            <person name="Abouelleil A."/>
            <person name="Allen A.W."/>
            <person name="Alvarado L."/>
            <person name="Arachchi H.M."/>
            <person name="Berlin A.M."/>
            <person name="Chapman S.B."/>
            <person name="Gainer-Dewar J."/>
            <person name="Goldberg J."/>
            <person name="Griggs A."/>
            <person name="Gujja S."/>
            <person name="Hansen M."/>
            <person name="Howarth C."/>
            <person name="Imamovic A."/>
            <person name="Ireland A."/>
            <person name="Larimer J."/>
            <person name="McCowan C."/>
            <person name="Murphy C."/>
            <person name="Pearson M."/>
            <person name="Poon T.W."/>
            <person name="Priest M."/>
            <person name="Roberts A."/>
            <person name="Saif S."/>
            <person name="Shea T."/>
            <person name="Sisk P."/>
            <person name="Sykes S."/>
            <person name="Wortman J."/>
            <person name="Nusbaum C."/>
            <person name="Birren B."/>
        </authorList>
    </citation>
    <scope>NUCLEOTIDE SEQUENCE [LARGE SCALE GENOMIC DNA]</scope>
    <source>
        <strain evidence="1 2">P1976</strain>
    </source>
</reference>
<protein>
    <submittedName>
        <fullName evidence="1">Uncharacterized protein</fullName>
    </submittedName>
</protein>
<evidence type="ECO:0000313" key="1">
    <source>
        <dbReference type="EMBL" id="ETO82410.1"/>
    </source>
</evidence>
<gene>
    <name evidence="1" type="ORF">F444_03448</name>
</gene>
<evidence type="ECO:0000313" key="2">
    <source>
        <dbReference type="Proteomes" id="UP000028582"/>
    </source>
</evidence>
<comment type="caution">
    <text evidence="1">The sequence shown here is derived from an EMBL/GenBank/DDBJ whole genome shotgun (WGS) entry which is preliminary data.</text>
</comment>
<name>A0A081AU49_PHYNI</name>
<proteinExistence type="predicted"/>
<sequence length="43" mass="4951">MIEQSWQQKLVRFPWLAAGESNVLLLPSASRQGYYTCYSKKAT</sequence>